<comment type="caution">
    <text evidence="1">The sequence shown here is derived from an EMBL/GenBank/DDBJ whole genome shotgun (WGS) entry which is preliminary data.</text>
</comment>
<protein>
    <submittedName>
        <fullName evidence="1">Uncharacterized protein</fullName>
    </submittedName>
</protein>
<name>A0ABQ7M4S8_BRACM</name>
<dbReference type="Gene3D" id="2.40.50.140">
    <property type="entry name" value="Nucleic acid-binding proteins"/>
    <property type="match status" value="1"/>
</dbReference>
<dbReference type="EMBL" id="JADBGQ010000006">
    <property type="protein sequence ID" value="KAG5393796.1"/>
    <property type="molecule type" value="Genomic_DNA"/>
</dbReference>
<keyword evidence="2" id="KW-1185">Reference proteome</keyword>
<dbReference type="Proteomes" id="UP000823674">
    <property type="component" value="Chromosome A06"/>
</dbReference>
<evidence type="ECO:0000313" key="1">
    <source>
        <dbReference type="EMBL" id="KAG5393796.1"/>
    </source>
</evidence>
<dbReference type="InterPro" id="IPR012340">
    <property type="entry name" value="NA-bd_OB-fold"/>
</dbReference>
<reference evidence="1 2" key="1">
    <citation type="submission" date="2021-03" db="EMBL/GenBank/DDBJ databases">
        <authorList>
            <person name="King G.J."/>
            <person name="Bancroft I."/>
            <person name="Baten A."/>
            <person name="Bloomfield J."/>
            <person name="Borpatragohain P."/>
            <person name="He Z."/>
            <person name="Irish N."/>
            <person name="Irwin J."/>
            <person name="Liu K."/>
            <person name="Mauleon R.P."/>
            <person name="Moore J."/>
            <person name="Morris R."/>
            <person name="Ostergaard L."/>
            <person name="Wang B."/>
            <person name="Wells R."/>
        </authorList>
    </citation>
    <scope>NUCLEOTIDE SEQUENCE [LARGE SCALE GENOMIC DNA]</scope>
    <source>
        <strain evidence="1">R-o-18</strain>
        <tissue evidence="1">Leaf</tissue>
    </source>
</reference>
<evidence type="ECO:0000313" key="2">
    <source>
        <dbReference type="Proteomes" id="UP000823674"/>
    </source>
</evidence>
<gene>
    <name evidence="1" type="primary">A06g506900.1_BraROA</name>
    <name evidence="1" type="ORF">IGI04_023759</name>
</gene>
<accession>A0ABQ7M4S8</accession>
<proteinExistence type="predicted"/>
<sequence length="310" mass="34556">MAINQLHFSDLKDGCCKKTVVAQLLRFWDARDLKKVGEHLGLDLVFLDKKISENEQLMALANINVDFPDVFGDVCGIKTTLTMRIRPFNVLLCRCCHDKPKRPSGCVCVFGMIVYQLHQKLEVSGRLLLNATPGTTSFDNECLASQSVLAALYGSDDGSSSTASKYGSVKKIERVTLAELNNYVLNSPPQTAKFLCTAEVGGIDTTNGWCYFSYSKCYQKLQRGFTAQVNLSNRLPRCIQDIIVQNLTFQLKLSEIHFSSTMVRIFYTNHCPHVPNFLDDDYPGDDMPGAVSQTLKPTLVLTKSISENNT</sequence>
<organism evidence="1 2">
    <name type="scientific">Brassica rapa subsp. trilocularis</name>
    <dbReference type="NCBI Taxonomy" id="1813537"/>
    <lineage>
        <taxon>Eukaryota</taxon>
        <taxon>Viridiplantae</taxon>
        <taxon>Streptophyta</taxon>
        <taxon>Embryophyta</taxon>
        <taxon>Tracheophyta</taxon>
        <taxon>Spermatophyta</taxon>
        <taxon>Magnoliopsida</taxon>
        <taxon>eudicotyledons</taxon>
        <taxon>Gunneridae</taxon>
        <taxon>Pentapetalae</taxon>
        <taxon>rosids</taxon>
        <taxon>malvids</taxon>
        <taxon>Brassicales</taxon>
        <taxon>Brassicaceae</taxon>
        <taxon>Brassiceae</taxon>
        <taxon>Brassica</taxon>
    </lineage>
</organism>